<dbReference type="RefSeq" id="WP_185674728.1">
    <property type="nucleotide sequence ID" value="NZ_JACHVB010000014.1"/>
</dbReference>
<dbReference type="InterPro" id="IPR045275">
    <property type="entry name" value="MscS_archaea/bacteria_type"/>
</dbReference>
<dbReference type="SUPFAM" id="SSF82689">
    <property type="entry name" value="Mechanosensitive channel protein MscS (YggB), C-terminal domain"/>
    <property type="match status" value="1"/>
</dbReference>
<protein>
    <submittedName>
        <fullName evidence="11">Mechanosensitive ion channel</fullName>
    </submittedName>
</protein>
<evidence type="ECO:0000259" key="9">
    <source>
        <dbReference type="Pfam" id="PF21082"/>
    </source>
</evidence>
<dbReference type="Proteomes" id="UP000546464">
    <property type="component" value="Unassembled WGS sequence"/>
</dbReference>
<dbReference type="InterPro" id="IPR011014">
    <property type="entry name" value="MscS_channel_TM-2"/>
</dbReference>
<dbReference type="GO" id="GO:0005886">
    <property type="term" value="C:plasma membrane"/>
    <property type="evidence" value="ECO:0007669"/>
    <property type="project" value="UniProtKB-SubCell"/>
</dbReference>
<keyword evidence="5 7" id="KW-1133">Transmembrane helix</keyword>
<feature type="transmembrane region" description="Helical" evidence="7">
    <location>
        <begin position="14"/>
        <end position="32"/>
    </location>
</feature>
<comment type="similarity">
    <text evidence="2">Belongs to the MscS (TC 1.A.23) family.</text>
</comment>
<comment type="caution">
    <text evidence="11">The sequence shown here is derived from an EMBL/GenBank/DDBJ whole genome shotgun (WGS) entry which is preliminary data.</text>
</comment>
<evidence type="ECO:0000256" key="6">
    <source>
        <dbReference type="ARBA" id="ARBA00023136"/>
    </source>
</evidence>
<evidence type="ECO:0000259" key="10">
    <source>
        <dbReference type="Pfam" id="PF21088"/>
    </source>
</evidence>
<keyword evidence="12" id="KW-1185">Reference proteome</keyword>
<dbReference type="PANTHER" id="PTHR30221">
    <property type="entry name" value="SMALL-CONDUCTANCE MECHANOSENSITIVE CHANNEL"/>
    <property type="match status" value="1"/>
</dbReference>
<feature type="transmembrane region" description="Helical" evidence="7">
    <location>
        <begin position="78"/>
        <end position="98"/>
    </location>
</feature>
<dbReference type="InterPro" id="IPR023408">
    <property type="entry name" value="MscS_beta-dom_sf"/>
</dbReference>
<evidence type="ECO:0000313" key="11">
    <source>
        <dbReference type="EMBL" id="MBC2593728.1"/>
    </source>
</evidence>
<dbReference type="GO" id="GO:0008381">
    <property type="term" value="F:mechanosensitive monoatomic ion channel activity"/>
    <property type="evidence" value="ECO:0007669"/>
    <property type="project" value="InterPro"/>
</dbReference>
<keyword evidence="3" id="KW-1003">Cell membrane</keyword>
<dbReference type="InterPro" id="IPR049278">
    <property type="entry name" value="MS_channel_C"/>
</dbReference>
<dbReference type="InterPro" id="IPR049142">
    <property type="entry name" value="MS_channel_1st"/>
</dbReference>
<dbReference type="Pfam" id="PF05552">
    <property type="entry name" value="MS_channel_1st_1"/>
    <property type="match status" value="1"/>
</dbReference>
<dbReference type="Pfam" id="PF21082">
    <property type="entry name" value="MS_channel_3rd"/>
    <property type="match status" value="1"/>
</dbReference>
<dbReference type="InterPro" id="IPR006686">
    <property type="entry name" value="MscS_channel_CS"/>
</dbReference>
<sequence>MEETNTIIHLVETYAFPALYAIIILIVGRILAKFITKIFRKVLTARKVEAAVVSFGGNVLYFILLALVVIAALEKVGINTTSAVAIVGACTVAIGFALKDSLGNFAAGIMILVFKPFRIGDFIQAAGISGTVVDLSIFETQFKTPDNKKIVVPNGQITSGPITNFSSHDTRRMDLVVGCGYDDDLRKVKAVLEDILNNDECVLKDPSYTVGVLEMADSSVNFAVRPWVNSSDYWPTFFRLQMTIKLRFDEEGISIPFPQRDVHVYQADPKPADVTTPANS</sequence>
<dbReference type="SUPFAM" id="SSF82861">
    <property type="entry name" value="Mechanosensitive channel protein MscS (YggB), transmembrane region"/>
    <property type="match status" value="1"/>
</dbReference>
<dbReference type="EMBL" id="JACHVB010000014">
    <property type="protein sequence ID" value="MBC2593728.1"/>
    <property type="molecule type" value="Genomic_DNA"/>
</dbReference>
<evidence type="ECO:0000256" key="2">
    <source>
        <dbReference type="ARBA" id="ARBA00008017"/>
    </source>
</evidence>
<organism evidence="11 12">
    <name type="scientific">Ruficoccus amylovorans</name>
    <dbReference type="NCBI Taxonomy" id="1804625"/>
    <lineage>
        <taxon>Bacteria</taxon>
        <taxon>Pseudomonadati</taxon>
        <taxon>Verrucomicrobiota</taxon>
        <taxon>Opitutia</taxon>
        <taxon>Puniceicoccales</taxon>
        <taxon>Cerasicoccaceae</taxon>
        <taxon>Ruficoccus</taxon>
    </lineage>
</organism>
<keyword evidence="6 7" id="KW-0472">Membrane</keyword>
<feature type="transmembrane region" description="Helical" evidence="7">
    <location>
        <begin position="52"/>
        <end position="72"/>
    </location>
</feature>
<dbReference type="AlphaFoldDB" id="A0A842HCD4"/>
<dbReference type="Gene3D" id="1.10.287.1260">
    <property type="match status" value="1"/>
</dbReference>
<dbReference type="Gene3D" id="3.30.70.100">
    <property type="match status" value="1"/>
</dbReference>
<dbReference type="PROSITE" id="PS01246">
    <property type="entry name" value="UPF0003"/>
    <property type="match status" value="1"/>
</dbReference>
<accession>A0A842HCD4</accession>
<proteinExistence type="inferred from homology"/>
<evidence type="ECO:0000256" key="7">
    <source>
        <dbReference type="SAM" id="Phobius"/>
    </source>
</evidence>
<evidence type="ECO:0000256" key="5">
    <source>
        <dbReference type="ARBA" id="ARBA00022989"/>
    </source>
</evidence>
<dbReference type="Gene3D" id="2.30.30.60">
    <property type="match status" value="1"/>
</dbReference>
<dbReference type="InterPro" id="IPR008910">
    <property type="entry name" value="MSC_TM_helix"/>
</dbReference>
<dbReference type="SUPFAM" id="SSF50182">
    <property type="entry name" value="Sm-like ribonucleoproteins"/>
    <property type="match status" value="1"/>
</dbReference>
<evidence type="ECO:0000259" key="8">
    <source>
        <dbReference type="Pfam" id="PF00924"/>
    </source>
</evidence>
<gene>
    <name evidence="11" type="ORF">H5P28_05575</name>
</gene>
<feature type="domain" description="Mechanosensitive ion channel MscS" evidence="8">
    <location>
        <begin position="100"/>
        <end position="166"/>
    </location>
</feature>
<evidence type="ECO:0000256" key="1">
    <source>
        <dbReference type="ARBA" id="ARBA00004651"/>
    </source>
</evidence>
<comment type="subcellular location">
    <subcellularLocation>
        <location evidence="1">Cell membrane</location>
        <topology evidence="1">Multi-pass membrane protein</topology>
    </subcellularLocation>
</comment>
<dbReference type="InterPro" id="IPR006685">
    <property type="entry name" value="MscS_channel_2nd"/>
</dbReference>
<feature type="domain" description="Mechanosensitive ion channel MscS C-terminal" evidence="9">
    <location>
        <begin position="175"/>
        <end position="255"/>
    </location>
</feature>
<dbReference type="Pfam" id="PF00924">
    <property type="entry name" value="MS_channel_2nd"/>
    <property type="match status" value="1"/>
</dbReference>
<dbReference type="InterPro" id="IPR011066">
    <property type="entry name" value="MscS_channel_C_sf"/>
</dbReference>
<evidence type="ECO:0000256" key="4">
    <source>
        <dbReference type="ARBA" id="ARBA00022692"/>
    </source>
</evidence>
<name>A0A842HCD4_9BACT</name>
<reference evidence="11 12" key="1">
    <citation type="submission" date="2020-07" db="EMBL/GenBank/DDBJ databases">
        <authorList>
            <person name="Feng X."/>
        </authorList>
    </citation>
    <scope>NUCLEOTIDE SEQUENCE [LARGE SCALE GENOMIC DNA]</scope>
    <source>
        <strain evidence="11 12">JCM31066</strain>
    </source>
</reference>
<evidence type="ECO:0000256" key="3">
    <source>
        <dbReference type="ARBA" id="ARBA00022475"/>
    </source>
</evidence>
<keyword evidence="4 7" id="KW-0812">Transmembrane</keyword>
<dbReference type="Pfam" id="PF21088">
    <property type="entry name" value="MS_channel_1st"/>
    <property type="match status" value="1"/>
</dbReference>
<feature type="domain" description="Mechanosensitive ion channel transmembrane helices 2/3" evidence="10">
    <location>
        <begin position="58"/>
        <end position="99"/>
    </location>
</feature>
<evidence type="ECO:0000313" key="12">
    <source>
        <dbReference type="Proteomes" id="UP000546464"/>
    </source>
</evidence>
<dbReference type="InterPro" id="IPR010920">
    <property type="entry name" value="LSM_dom_sf"/>
</dbReference>
<dbReference type="PANTHER" id="PTHR30221:SF1">
    <property type="entry name" value="SMALL-CONDUCTANCE MECHANOSENSITIVE CHANNEL"/>
    <property type="match status" value="1"/>
</dbReference>